<dbReference type="GO" id="GO:0004175">
    <property type="term" value="F:endopeptidase activity"/>
    <property type="evidence" value="ECO:0007669"/>
    <property type="project" value="UniProtKB-ARBA"/>
</dbReference>
<evidence type="ECO:0000313" key="3">
    <source>
        <dbReference type="EMBL" id="KFA89280.1"/>
    </source>
</evidence>
<gene>
    <name evidence="3" type="ORF">Q664_36000</name>
</gene>
<dbReference type="Pfam" id="PF02517">
    <property type="entry name" value="Rce1-like"/>
    <property type="match status" value="1"/>
</dbReference>
<dbReference type="InterPro" id="IPR057384">
    <property type="entry name" value="CAAX_MXAN_2755"/>
</dbReference>
<feature type="transmembrane region" description="Helical" evidence="1">
    <location>
        <begin position="80"/>
        <end position="99"/>
    </location>
</feature>
<dbReference type="GO" id="GO:0006508">
    <property type="term" value="P:proteolysis"/>
    <property type="evidence" value="ECO:0007669"/>
    <property type="project" value="UniProtKB-KW"/>
</dbReference>
<keyword evidence="1" id="KW-0472">Membrane</keyword>
<dbReference type="AlphaFoldDB" id="A0A084SLE5"/>
<evidence type="ECO:0000259" key="2">
    <source>
        <dbReference type="Pfam" id="PF02517"/>
    </source>
</evidence>
<name>A0A084SLE5_9BACT</name>
<comment type="caution">
    <text evidence="3">The sequence shown here is derived from an EMBL/GenBank/DDBJ whole genome shotgun (WGS) entry which is preliminary data.</text>
</comment>
<feature type="transmembrane region" description="Helical" evidence="1">
    <location>
        <begin position="176"/>
        <end position="195"/>
    </location>
</feature>
<keyword evidence="1" id="KW-1133">Transmembrane helix</keyword>
<protein>
    <submittedName>
        <fullName evidence="3">CAAX protease</fullName>
    </submittedName>
</protein>
<dbReference type="EMBL" id="JPMI01000255">
    <property type="protein sequence ID" value="KFA89280.1"/>
    <property type="molecule type" value="Genomic_DNA"/>
</dbReference>
<keyword evidence="1" id="KW-0812">Transmembrane</keyword>
<dbReference type="NCBIfam" id="NF040593">
    <property type="entry name" value="CAAX_MXAN_2755"/>
    <property type="match status" value="1"/>
</dbReference>
<feature type="transmembrane region" description="Helical" evidence="1">
    <location>
        <begin position="18"/>
        <end position="36"/>
    </location>
</feature>
<evidence type="ECO:0000256" key="1">
    <source>
        <dbReference type="SAM" id="Phobius"/>
    </source>
</evidence>
<organism evidence="3 4">
    <name type="scientific">Archangium violaceum Cb vi76</name>
    <dbReference type="NCBI Taxonomy" id="1406225"/>
    <lineage>
        <taxon>Bacteria</taxon>
        <taxon>Pseudomonadati</taxon>
        <taxon>Myxococcota</taxon>
        <taxon>Myxococcia</taxon>
        <taxon>Myxococcales</taxon>
        <taxon>Cystobacterineae</taxon>
        <taxon>Archangiaceae</taxon>
        <taxon>Archangium</taxon>
    </lineage>
</organism>
<proteinExistence type="predicted"/>
<keyword evidence="3" id="KW-0378">Hydrolase</keyword>
<dbReference type="NCBIfam" id="NF040914">
    <property type="entry name" value="Mrt_core"/>
    <property type="match status" value="1"/>
</dbReference>
<evidence type="ECO:0000313" key="4">
    <source>
        <dbReference type="Proteomes" id="UP000028547"/>
    </source>
</evidence>
<dbReference type="Proteomes" id="UP000028547">
    <property type="component" value="Unassembled WGS sequence"/>
</dbReference>
<reference evidence="3 4" key="1">
    <citation type="submission" date="2014-07" db="EMBL/GenBank/DDBJ databases">
        <title>Draft Genome Sequence of Gephyronic Acid Producer, Cystobacter violaceus Strain Cb vi76.</title>
        <authorList>
            <person name="Stevens D.C."/>
            <person name="Young J."/>
            <person name="Carmichael R."/>
            <person name="Tan J."/>
            <person name="Taylor R.E."/>
        </authorList>
    </citation>
    <scope>NUCLEOTIDE SEQUENCE [LARGE SCALE GENOMIC DNA]</scope>
    <source>
        <strain evidence="3 4">Cb vi76</strain>
    </source>
</reference>
<dbReference type="RefSeq" id="WP_043405844.1">
    <property type="nucleotide sequence ID" value="NZ_JPMI01000255.1"/>
</dbReference>
<feature type="transmembrane region" description="Helical" evidence="1">
    <location>
        <begin position="215"/>
        <end position="233"/>
    </location>
</feature>
<feature type="transmembrane region" description="Helical" evidence="1">
    <location>
        <begin position="43"/>
        <end position="60"/>
    </location>
</feature>
<sequence length="240" mass="27293">MSTSAATPWRPTAVQEVLGLWGIGFLGIIIAFLLFGGSGVPKLVATVGFLYLPLIAMRWRGEDYRDYGLTLRTWRQDVRLFLVMSAVVFPLFFGAFVLWTEVLQLLPTELSRLLAPFRGSGHFTPRLPPRFGEWVVDQLFVVALPEEFFYRGYMQARLRDAWPHGRRFLGVRLGPAFWLTALLFALGHLAIFQVWRLSVFFPALLFGWMRERTGSVVGAALFHAAANLFVRFLEVSFFGV</sequence>
<keyword evidence="3" id="KW-0645">Protease</keyword>
<dbReference type="GO" id="GO:0080120">
    <property type="term" value="P:CAAX-box protein maturation"/>
    <property type="evidence" value="ECO:0007669"/>
    <property type="project" value="UniProtKB-ARBA"/>
</dbReference>
<dbReference type="InterPro" id="IPR003675">
    <property type="entry name" value="Rce1/LyrA-like_dom"/>
</dbReference>
<feature type="domain" description="CAAX prenyl protease 2/Lysostaphin resistance protein A-like" evidence="2">
    <location>
        <begin position="138"/>
        <end position="229"/>
    </location>
</feature>
<accession>A0A084SLE5</accession>